<keyword evidence="5 8" id="KW-0418">Kinase</keyword>
<dbReference type="NCBIfam" id="TIGR00152">
    <property type="entry name" value="dephospho-CoA kinase"/>
    <property type="match status" value="1"/>
</dbReference>
<evidence type="ECO:0000256" key="4">
    <source>
        <dbReference type="ARBA" id="ARBA00022741"/>
    </source>
</evidence>
<name>A0A1U9YKF2_9BACL</name>
<evidence type="ECO:0000256" key="8">
    <source>
        <dbReference type="HAMAP-Rule" id="MF_00376"/>
    </source>
</evidence>
<comment type="catalytic activity">
    <reaction evidence="8">
        <text>3'-dephospho-CoA + ATP = ADP + CoA + H(+)</text>
        <dbReference type="Rhea" id="RHEA:18245"/>
        <dbReference type="ChEBI" id="CHEBI:15378"/>
        <dbReference type="ChEBI" id="CHEBI:30616"/>
        <dbReference type="ChEBI" id="CHEBI:57287"/>
        <dbReference type="ChEBI" id="CHEBI:57328"/>
        <dbReference type="ChEBI" id="CHEBI:456216"/>
        <dbReference type="EC" id="2.7.1.24"/>
    </reaction>
</comment>
<dbReference type="Gene3D" id="3.40.50.300">
    <property type="entry name" value="P-loop containing nucleotide triphosphate hydrolases"/>
    <property type="match status" value="1"/>
</dbReference>
<dbReference type="GO" id="GO:0005737">
    <property type="term" value="C:cytoplasm"/>
    <property type="evidence" value="ECO:0007669"/>
    <property type="project" value="UniProtKB-SubCell"/>
</dbReference>
<dbReference type="Pfam" id="PF01121">
    <property type="entry name" value="CoaE"/>
    <property type="match status" value="1"/>
</dbReference>
<evidence type="ECO:0000256" key="5">
    <source>
        <dbReference type="ARBA" id="ARBA00022777"/>
    </source>
</evidence>
<evidence type="ECO:0000313" key="11">
    <source>
        <dbReference type="Proteomes" id="UP000192727"/>
    </source>
</evidence>
<dbReference type="EC" id="2.7.1.24" evidence="8 9"/>
<dbReference type="GeneID" id="64217879"/>
<keyword evidence="6 8" id="KW-0067">ATP-binding</keyword>
<keyword evidence="4 8" id="KW-0547">Nucleotide-binding</keyword>
<comment type="function">
    <text evidence="8">Catalyzes the phosphorylation of the 3'-hydroxyl group of dephosphocoenzyme A to form coenzyme A.</text>
</comment>
<dbReference type="PANTHER" id="PTHR10695:SF46">
    <property type="entry name" value="BIFUNCTIONAL COENZYME A SYNTHASE-RELATED"/>
    <property type="match status" value="1"/>
</dbReference>
<evidence type="ECO:0000256" key="2">
    <source>
        <dbReference type="ARBA" id="ARBA00022490"/>
    </source>
</evidence>
<dbReference type="RefSeq" id="WP_023483398.1">
    <property type="nucleotide sequence ID" value="NZ_CP019794.1"/>
</dbReference>
<dbReference type="InterPro" id="IPR001977">
    <property type="entry name" value="Depp_CoAkinase"/>
</dbReference>
<comment type="similarity">
    <text evidence="1 8">Belongs to the CoaE family.</text>
</comment>
<feature type="binding site" evidence="8">
    <location>
        <begin position="10"/>
        <end position="15"/>
    </location>
    <ligand>
        <name>ATP</name>
        <dbReference type="ChEBI" id="CHEBI:30616"/>
    </ligand>
</feature>
<protein>
    <recommendedName>
        <fullName evidence="8 9">Dephospho-CoA kinase</fullName>
        <ecNumber evidence="8 9">2.7.1.24</ecNumber>
    </recommendedName>
    <alternativeName>
        <fullName evidence="8">Dephosphocoenzyme A kinase</fullName>
    </alternativeName>
</protein>
<evidence type="ECO:0000256" key="6">
    <source>
        <dbReference type="ARBA" id="ARBA00022840"/>
    </source>
</evidence>
<comment type="subcellular location">
    <subcellularLocation>
        <location evidence="8">Cytoplasm</location>
    </subcellularLocation>
</comment>
<dbReference type="UniPathway" id="UPA00241">
    <property type="reaction ID" value="UER00356"/>
</dbReference>
<dbReference type="PANTHER" id="PTHR10695">
    <property type="entry name" value="DEPHOSPHO-COA KINASE-RELATED"/>
    <property type="match status" value="1"/>
</dbReference>
<dbReference type="EMBL" id="CP020557">
    <property type="protein sequence ID" value="ARF69166.1"/>
    <property type="molecule type" value="Genomic_DNA"/>
</dbReference>
<dbReference type="InterPro" id="IPR027417">
    <property type="entry name" value="P-loop_NTPase"/>
</dbReference>
<evidence type="ECO:0000313" key="10">
    <source>
        <dbReference type="EMBL" id="ARF69166.1"/>
    </source>
</evidence>
<dbReference type="CDD" id="cd02022">
    <property type="entry name" value="DPCK"/>
    <property type="match status" value="1"/>
</dbReference>
<accession>A0A1U9YKF2</accession>
<comment type="pathway">
    <text evidence="8">Cofactor biosynthesis; coenzyme A biosynthesis; CoA from (R)-pantothenate: step 5/5.</text>
</comment>
<organism evidence="10 11">
    <name type="scientific">Paenibacillus larvae subsp. pulvifaciens</name>
    <dbReference type="NCBI Taxonomy" id="1477"/>
    <lineage>
        <taxon>Bacteria</taxon>
        <taxon>Bacillati</taxon>
        <taxon>Bacillota</taxon>
        <taxon>Bacilli</taxon>
        <taxon>Bacillales</taxon>
        <taxon>Paenibacillaceae</taxon>
        <taxon>Paenibacillus</taxon>
    </lineage>
</organism>
<dbReference type="FunFam" id="3.40.50.300:FF:000991">
    <property type="entry name" value="Dephospho-CoA kinase"/>
    <property type="match status" value="1"/>
</dbReference>
<dbReference type="GO" id="GO:0004140">
    <property type="term" value="F:dephospho-CoA kinase activity"/>
    <property type="evidence" value="ECO:0007669"/>
    <property type="project" value="UniProtKB-UniRule"/>
</dbReference>
<evidence type="ECO:0000256" key="7">
    <source>
        <dbReference type="ARBA" id="ARBA00022993"/>
    </source>
</evidence>
<evidence type="ECO:0000256" key="1">
    <source>
        <dbReference type="ARBA" id="ARBA00009018"/>
    </source>
</evidence>
<evidence type="ECO:0000256" key="9">
    <source>
        <dbReference type="NCBIfam" id="TIGR00152"/>
    </source>
</evidence>
<sequence>MNIGLTGGIACGKTTVASSLVRRGALLIDADLLAREVVEPGSPILEQVTSHFGQGILHPDGSLNRKALGEKVFRDKASRKLLESILHPAIRLLMEERMNCYEKEYPDKLIVADVPLLYESGFDGMFAEVMVVYVPQNVQLERLMERDKLTEEQALSRIRAQMSIEEKKKRADILIENQGDLLETERQLDEFWKRKGLT</sequence>
<dbReference type="Proteomes" id="UP000192727">
    <property type="component" value="Chromosome"/>
</dbReference>
<proteinExistence type="inferred from homology"/>
<dbReference type="HAMAP" id="MF_00376">
    <property type="entry name" value="Dephospho_CoA_kinase"/>
    <property type="match status" value="1"/>
</dbReference>
<gene>
    <name evidence="8" type="primary">coaE</name>
    <name evidence="10" type="ORF">B7C51_17140</name>
</gene>
<dbReference type="AlphaFoldDB" id="A0A1U9YKF2"/>
<keyword evidence="2 8" id="KW-0963">Cytoplasm</keyword>
<evidence type="ECO:0000256" key="3">
    <source>
        <dbReference type="ARBA" id="ARBA00022679"/>
    </source>
</evidence>
<dbReference type="GO" id="GO:0005524">
    <property type="term" value="F:ATP binding"/>
    <property type="evidence" value="ECO:0007669"/>
    <property type="project" value="UniProtKB-UniRule"/>
</dbReference>
<keyword evidence="3 8" id="KW-0808">Transferase</keyword>
<dbReference type="PROSITE" id="PS51219">
    <property type="entry name" value="DPCK"/>
    <property type="match status" value="1"/>
</dbReference>
<keyword evidence="7 8" id="KW-0173">Coenzyme A biosynthesis</keyword>
<reference evidence="10 11" key="1">
    <citation type="submission" date="2017-03" db="EMBL/GenBank/DDBJ databases">
        <title>Paenibacillus larvae genome sequencing.</title>
        <authorList>
            <person name="Dingman D.W."/>
        </authorList>
    </citation>
    <scope>NUCLEOTIDE SEQUENCE [LARGE SCALE GENOMIC DNA]</scope>
    <source>
        <strain evidence="10 11">SAG 10367</strain>
    </source>
</reference>
<dbReference type="SUPFAM" id="SSF52540">
    <property type="entry name" value="P-loop containing nucleoside triphosphate hydrolases"/>
    <property type="match status" value="1"/>
</dbReference>
<dbReference type="GO" id="GO:0015937">
    <property type="term" value="P:coenzyme A biosynthetic process"/>
    <property type="evidence" value="ECO:0007669"/>
    <property type="project" value="UniProtKB-UniRule"/>
</dbReference>